<dbReference type="SUPFAM" id="SSF53850">
    <property type="entry name" value="Periplasmic binding protein-like II"/>
    <property type="match status" value="1"/>
</dbReference>
<dbReference type="InterPro" id="IPR039424">
    <property type="entry name" value="SBP_5"/>
</dbReference>
<keyword evidence="3 5" id="KW-0732">Signal</keyword>
<dbReference type="InterPro" id="IPR030678">
    <property type="entry name" value="Peptide/Ni-bd"/>
</dbReference>
<dbReference type="AlphaFoldDB" id="A0A919RLH0"/>
<evidence type="ECO:0000256" key="4">
    <source>
        <dbReference type="SAM" id="MobiDB-lite"/>
    </source>
</evidence>
<evidence type="ECO:0000313" key="8">
    <source>
        <dbReference type="Proteomes" id="UP000606172"/>
    </source>
</evidence>
<dbReference type="GO" id="GO:0015833">
    <property type="term" value="P:peptide transport"/>
    <property type="evidence" value="ECO:0007669"/>
    <property type="project" value="TreeGrafter"/>
</dbReference>
<dbReference type="CDD" id="cd00995">
    <property type="entry name" value="PBP2_NikA_DppA_OppA_like"/>
    <property type="match status" value="1"/>
</dbReference>
<comment type="caution">
    <text evidence="7">The sequence shown here is derived from an EMBL/GenBank/DDBJ whole genome shotgun (WGS) entry which is preliminary data.</text>
</comment>
<dbReference type="InterPro" id="IPR000914">
    <property type="entry name" value="SBP_5_dom"/>
</dbReference>
<accession>A0A919RLH0</accession>
<gene>
    <name evidence="7" type="ORF">Ssi02_62260</name>
</gene>
<evidence type="ECO:0000256" key="1">
    <source>
        <dbReference type="ARBA" id="ARBA00005695"/>
    </source>
</evidence>
<feature type="domain" description="Solute-binding protein family 5" evidence="6">
    <location>
        <begin position="105"/>
        <end position="434"/>
    </location>
</feature>
<feature type="signal peptide" evidence="5">
    <location>
        <begin position="1"/>
        <end position="34"/>
    </location>
</feature>
<name>A0A919RLH0_9ACTN</name>
<dbReference type="Pfam" id="PF00496">
    <property type="entry name" value="SBP_bac_5"/>
    <property type="match status" value="1"/>
</dbReference>
<feature type="region of interest" description="Disordered" evidence="4">
    <location>
        <begin position="39"/>
        <end position="66"/>
    </location>
</feature>
<dbReference type="Gene3D" id="3.10.105.10">
    <property type="entry name" value="Dipeptide-binding Protein, Domain 3"/>
    <property type="match status" value="1"/>
</dbReference>
<evidence type="ECO:0000256" key="2">
    <source>
        <dbReference type="ARBA" id="ARBA00022448"/>
    </source>
</evidence>
<comment type="similarity">
    <text evidence="1">Belongs to the bacterial solute-binding protein 5 family.</text>
</comment>
<reference evidence="7" key="1">
    <citation type="submission" date="2021-01" db="EMBL/GenBank/DDBJ databases">
        <title>Whole genome shotgun sequence of Sinosporangium siamense NBRC 109515.</title>
        <authorList>
            <person name="Komaki H."/>
            <person name="Tamura T."/>
        </authorList>
    </citation>
    <scope>NUCLEOTIDE SEQUENCE</scope>
    <source>
        <strain evidence="7">NBRC 109515</strain>
    </source>
</reference>
<evidence type="ECO:0000256" key="3">
    <source>
        <dbReference type="ARBA" id="ARBA00022729"/>
    </source>
</evidence>
<sequence length="531" mass="58065">MHNKNISHPSRRVGGARRALTTGLGGLLAAAVLAACGGSGGSGGSGDEEKTSAGSAGGSVSGPSGTLNFGTNQRLDDWETITKQNATYTALVYESLLSLAKDGFTIQPQLATSWKESDEELSFTLRENVVFHDGTPFNADAVVKNLERVRKTPSSYQGSMKEVESITAKSPTEVVIKLKRPAPSLVSDLARLGTYIVSPKALDDGSYKTTPSGTGPWKVDTAGTVRGLKVSLKFFDKYYDPNSVGPRNVEVTYINDADSLYNAMRTGQFDVVWTTPALAAKAEREGFKSENFPSVLWHVQMFDTKNTLKDKKLRQAMCYALNTKDYIDAALGGKGQTQLQRFTEGQAGFNPDVKGYPYDVAKAKQLMQELGNPKVAFTLISWDTQRPIAELFRSQLKEIGIDVTVELPNFPQFLSTYQSGKYPVAILSDGSRAGAYEYYTKKFAPDASGNPLKIEYPEITAAIEKGLDAKTPDARDAAWREVTKIVNDEALDCGYFSYTGFWAYDSKKVENIVSTNNDVAVFRYKEARVKE</sequence>
<organism evidence="7 8">
    <name type="scientific">Sinosporangium siamense</name>
    <dbReference type="NCBI Taxonomy" id="1367973"/>
    <lineage>
        <taxon>Bacteria</taxon>
        <taxon>Bacillati</taxon>
        <taxon>Actinomycetota</taxon>
        <taxon>Actinomycetes</taxon>
        <taxon>Streptosporangiales</taxon>
        <taxon>Streptosporangiaceae</taxon>
        <taxon>Sinosporangium</taxon>
    </lineage>
</organism>
<keyword evidence="8" id="KW-1185">Reference proteome</keyword>
<dbReference type="Proteomes" id="UP000606172">
    <property type="component" value="Unassembled WGS sequence"/>
</dbReference>
<dbReference type="GO" id="GO:0043190">
    <property type="term" value="C:ATP-binding cassette (ABC) transporter complex"/>
    <property type="evidence" value="ECO:0007669"/>
    <property type="project" value="InterPro"/>
</dbReference>
<dbReference type="Gene3D" id="3.90.76.10">
    <property type="entry name" value="Dipeptide-binding Protein, Domain 1"/>
    <property type="match status" value="1"/>
</dbReference>
<evidence type="ECO:0000256" key="5">
    <source>
        <dbReference type="SAM" id="SignalP"/>
    </source>
</evidence>
<dbReference type="PIRSF" id="PIRSF002741">
    <property type="entry name" value="MppA"/>
    <property type="match status" value="1"/>
</dbReference>
<feature type="chain" id="PRO_5037273925" description="Solute-binding protein family 5 domain-containing protein" evidence="5">
    <location>
        <begin position="35"/>
        <end position="531"/>
    </location>
</feature>
<dbReference type="PANTHER" id="PTHR30290">
    <property type="entry name" value="PERIPLASMIC BINDING COMPONENT OF ABC TRANSPORTER"/>
    <property type="match status" value="1"/>
</dbReference>
<evidence type="ECO:0000313" key="7">
    <source>
        <dbReference type="EMBL" id="GII95995.1"/>
    </source>
</evidence>
<keyword evidence="2" id="KW-0813">Transport</keyword>
<evidence type="ECO:0000259" key="6">
    <source>
        <dbReference type="Pfam" id="PF00496"/>
    </source>
</evidence>
<dbReference type="GO" id="GO:0042597">
    <property type="term" value="C:periplasmic space"/>
    <property type="evidence" value="ECO:0007669"/>
    <property type="project" value="UniProtKB-ARBA"/>
</dbReference>
<dbReference type="EMBL" id="BOOW01000041">
    <property type="protein sequence ID" value="GII95995.1"/>
    <property type="molecule type" value="Genomic_DNA"/>
</dbReference>
<dbReference type="RefSeq" id="WP_204031024.1">
    <property type="nucleotide sequence ID" value="NZ_BOOW01000041.1"/>
</dbReference>
<dbReference type="Gene3D" id="3.40.190.10">
    <property type="entry name" value="Periplasmic binding protein-like II"/>
    <property type="match status" value="1"/>
</dbReference>
<proteinExistence type="inferred from homology"/>
<dbReference type="GO" id="GO:1904680">
    <property type="term" value="F:peptide transmembrane transporter activity"/>
    <property type="evidence" value="ECO:0007669"/>
    <property type="project" value="TreeGrafter"/>
</dbReference>
<protein>
    <recommendedName>
        <fullName evidence="6">Solute-binding protein family 5 domain-containing protein</fullName>
    </recommendedName>
</protein>
<dbReference type="PANTHER" id="PTHR30290:SF9">
    <property type="entry name" value="OLIGOPEPTIDE-BINDING PROTEIN APPA"/>
    <property type="match status" value="1"/>
</dbReference>